<evidence type="ECO:0000313" key="7">
    <source>
        <dbReference type="Proteomes" id="UP000324233"/>
    </source>
</evidence>
<dbReference type="SUPFAM" id="SSF46894">
    <property type="entry name" value="C-terminal effector domain of the bipartite response regulators"/>
    <property type="match status" value="1"/>
</dbReference>
<keyword evidence="3" id="KW-0238">DNA-binding</keyword>
<keyword evidence="2" id="KW-0731">Sigma factor</keyword>
<dbReference type="InterPro" id="IPR039425">
    <property type="entry name" value="RNA_pol_sigma-70-like"/>
</dbReference>
<gene>
    <name evidence="6" type="ORF">OJF2_18520</name>
</gene>
<dbReference type="Proteomes" id="UP000324233">
    <property type="component" value="Chromosome"/>
</dbReference>
<dbReference type="AlphaFoldDB" id="A0A5B9VZF0"/>
<dbReference type="NCBIfam" id="TIGR02937">
    <property type="entry name" value="sigma70-ECF"/>
    <property type="match status" value="1"/>
</dbReference>
<keyword evidence="4" id="KW-0804">Transcription</keyword>
<name>A0A5B9VZF0_9BACT</name>
<evidence type="ECO:0000259" key="5">
    <source>
        <dbReference type="Pfam" id="PF07638"/>
    </source>
</evidence>
<dbReference type="EMBL" id="CP042997">
    <property type="protein sequence ID" value="QEH33351.1"/>
    <property type="molecule type" value="Genomic_DNA"/>
</dbReference>
<evidence type="ECO:0000256" key="4">
    <source>
        <dbReference type="ARBA" id="ARBA00023163"/>
    </source>
</evidence>
<dbReference type="GO" id="GO:0006352">
    <property type="term" value="P:DNA-templated transcription initiation"/>
    <property type="evidence" value="ECO:0007669"/>
    <property type="project" value="InterPro"/>
</dbReference>
<dbReference type="Gene3D" id="1.10.10.10">
    <property type="entry name" value="Winged helix-like DNA-binding domain superfamily/Winged helix DNA-binding domain"/>
    <property type="match status" value="1"/>
</dbReference>
<keyword evidence="1" id="KW-0805">Transcription regulation</keyword>
<evidence type="ECO:0000256" key="3">
    <source>
        <dbReference type="ARBA" id="ARBA00023125"/>
    </source>
</evidence>
<dbReference type="Pfam" id="PF07638">
    <property type="entry name" value="Sigma70_ECF"/>
    <property type="match status" value="1"/>
</dbReference>
<evidence type="ECO:0000256" key="1">
    <source>
        <dbReference type="ARBA" id="ARBA00023015"/>
    </source>
</evidence>
<dbReference type="PANTHER" id="PTHR43133:SF8">
    <property type="entry name" value="RNA POLYMERASE SIGMA FACTOR HI_1459-RELATED"/>
    <property type="match status" value="1"/>
</dbReference>
<dbReference type="InterPro" id="IPR013325">
    <property type="entry name" value="RNA_pol_sigma_r2"/>
</dbReference>
<feature type="domain" description="RNA polymerase sigma-70 ECF-like HTH" evidence="5">
    <location>
        <begin position="16"/>
        <end position="199"/>
    </location>
</feature>
<evidence type="ECO:0000313" key="6">
    <source>
        <dbReference type="EMBL" id="QEH33351.1"/>
    </source>
</evidence>
<dbReference type="OrthoDB" id="9794372at2"/>
<dbReference type="SUPFAM" id="SSF88946">
    <property type="entry name" value="Sigma2 domain of RNA polymerase sigma factors"/>
    <property type="match status" value="1"/>
</dbReference>
<proteinExistence type="predicted"/>
<dbReference type="GO" id="GO:0016987">
    <property type="term" value="F:sigma factor activity"/>
    <property type="evidence" value="ECO:0007669"/>
    <property type="project" value="UniProtKB-KW"/>
</dbReference>
<keyword evidence="7" id="KW-1185">Reference proteome</keyword>
<protein>
    <submittedName>
        <fullName evidence="6">RNA polymerase sigma factor</fullName>
    </submittedName>
</protein>
<dbReference type="GO" id="GO:0003677">
    <property type="term" value="F:DNA binding"/>
    <property type="evidence" value="ECO:0007669"/>
    <property type="project" value="UniProtKB-KW"/>
</dbReference>
<dbReference type="PANTHER" id="PTHR43133">
    <property type="entry name" value="RNA POLYMERASE ECF-TYPE SIGMA FACTO"/>
    <property type="match status" value="1"/>
</dbReference>
<sequence length="200" mass="23019">MTAAPLNVHAGGGDDDIRQLLDRIRRGDEDAACELMRRYESKIRMVIRRRLPRVLRTRLDSLDLLQSVWGSFFRHIRDGDDDIEGEQNLVTLLAWAARNKVVDQQRHAMTLKHDVRRERSVDRAVIDDRAFEVNESPSRAAEAKEAYERLMAGLPEGRRAVLEMKVAGYSCREVAERLGLSERTVQRIVEGLRNRTRDEG</sequence>
<dbReference type="KEGG" id="agv:OJF2_18520"/>
<evidence type="ECO:0000256" key="2">
    <source>
        <dbReference type="ARBA" id="ARBA00023082"/>
    </source>
</evidence>
<dbReference type="InterPro" id="IPR014284">
    <property type="entry name" value="RNA_pol_sigma-70_dom"/>
</dbReference>
<dbReference type="InterPro" id="IPR036388">
    <property type="entry name" value="WH-like_DNA-bd_sf"/>
</dbReference>
<dbReference type="InterPro" id="IPR053812">
    <property type="entry name" value="HTH_Sigma70_ECF-like"/>
</dbReference>
<accession>A0A5B9VZF0</accession>
<dbReference type="RefSeq" id="WP_148593162.1">
    <property type="nucleotide sequence ID" value="NZ_CP042997.1"/>
</dbReference>
<reference evidence="6 7" key="1">
    <citation type="submission" date="2019-08" db="EMBL/GenBank/DDBJ databases">
        <title>Deep-cultivation of Planctomycetes and their phenomic and genomic characterization uncovers novel biology.</title>
        <authorList>
            <person name="Wiegand S."/>
            <person name="Jogler M."/>
            <person name="Boedeker C."/>
            <person name="Pinto D."/>
            <person name="Vollmers J."/>
            <person name="Rivas-Marin E."/>
            <person name="Kohn T."/>
            <person name="Peeters S.H."/>
            <person name="Heuer A."/>
            <person name="Rast P."/>
            <person name="Oberbeckmann S."/>
            <person name="Bunk B."/>
            <person name="Jeske O."/>
            <person name="Meyerdierks A."/>
            <person name="Storesund J.E."/>
            <person name="Kallscheuer N."/>
            <person name="Luecker S."/>
            <person name="Lage O.M."/>
            <person name="Pohl T."/>
            <person name="Merkel B.J."/>
            <person name="Hornburger P."/>
            <person name="Mueller R.-W."/>
            <person name="Bruemmer F."/>
            <person name="Labrenz M."/>
            <person name="Spormann A.M."/>
            <person name="Op den Camp H."/>
            <person name="Overmann J."/>
            <person name="Amann R."/>
            <person name="Jetten M.S.M."/>
            <person name="Mascher T."/>
            <person name="Medema M.H."/>
            <person name="Devos D.P."/>
            <person name="Kaster A.-K."/>
            <person name="Ovreas L."/>
            <person name="Rohde M."/>
            <person name="Galperin M.Y."/>
            <person name="Jogler C."/>
        </authorList>
    </citation>
    <scope>NUCLEOTIDE SEQUENCE [LARGE SCALE GENOMIC DNA]</scope>
    <source>
        <strain evidence="6 7">OJF2</strain>
    </source>
</reference>
<dbReference type="InterPro" id="IPR016032">
    <property type="entry name" value="Sig_transdc_resp-reg_C-effctor"/>
</dbReference>
<organism evidence="6 7">
    <name type="scientific">Aquisphaera giovannonii</name>
    <dbReference type="NCBI Taxonomy" id="406548"/>
    <lineage>
        <taxon>Bacteria</taxon>
        <taxon>Pseudomonadati</taxon>
        <taxon>Planctomycetota</taxon>
        <taxon>Planctomycetia</taxon>
        <taxon>Isosphaerales</taxon>
        <taxon>Isosphaeraceae</taxon>
        <taxon>Aquisphaera</taxon>
    </lineage>
</organism>
<dbReference type="Gene3D" id="1.10.1740.10">
    <property type="match status" value="1"/>
</dbReference>